<evidence type="ECO:0000313" key="2">
    <source>
        <dbReference type="Proteomes" id="UP001165065"/>
    </source>
</evidence>
<dbReference type="AlphaFoldDB" id="A0A9W7GH09"/>
<accession>A0A9W7GH09</accession>
<dbReference type="Proteomes" id="UP001165065">
    <property type="component" value="Unassembled WGS sequence"/>
</dbReference>
<feature type="non-terminal residue" evidence="1">
    <location>
        <position position="1"/>
    </location>
</feature>
<comment type="caution">
    <text evidence="1">The sequence shown here is derived from an EMBL/GenBank/DDBJ whole genome shotgun (WGS) entry which is preliminary data.</text>
</comment>
<evidence type="ECO:0000313" key="1">
    <source>
        <dbReference type="EMBL" id="GMI45352.1"/>
    </source>
</evidence>
<proteinExistence type="predicted"/>
<name>A0A9W7GH09_9STRA</name>
<protein>
    <submittedName>
        <fullName evidence="1">Uncharacterized protein</fullName>
    </submittedName>
</protein>
<keyword evidence="2" id="KW-1185">Reference proteome</keyword>
<gene>
    <name evidence="1" type="ORF">TrCOL_g6527</name>
</gene>
<dbReference type="OrthoDB" id="10511138at2759"/>
<dbReference type="EMBL" id="BRYA01000244">
    <property type="protein sequence ID" value="GMI45352.1"/>
    <property type="molecule type" value="Genomic_DNA"/>
</dbReference>
<organism evidence="1 2">
    <name type="scientific">Triparma columacea</name>
    <dbReference type="NCBI Taxonomy" id="722753"/>
    <lineage>
        <taxon>Eukaryota</taxon>
        <taxon>Sar</taxon>
        <taxon>Stramenopiles</taxon>
        <taxon>Ochrophyta</taxon>
        <taxon>Bolidophyceae</taxon>
        <taxon>Parmales</taxon>
        <taxon>Triparmaceae</taxon>
        <taxon>Triparma</taxon>
    </lineage>
</organism>
<sequence>TIEKLLGLDDHTADVKVHSSVSDFLNVVFIGGSGLFSVLTLLRNPDFLKSERDDLSMHLNGFFNAALRALCTPPSKPLDTAPAIYNHLVPALLIIQIKLDLALITPDLVNNVFYFICNHTILSNCNDYTKLREKCFAYNPKTTAFIDTFSNFSKGQASSTCHLKIIMATVLQYKNSLGPLPKPPQTSSKRSTPSTTTSAFQTKHEKFLRFVNNLPPYVKSDEACERISQNASKSRVFSDIAYYANPDYVSSKPIVTSQQLKGLSAFKKLLKDSKAKDSFAFTGEGPCCALHGYDKRHDTGTCFAILNDDSIANRPYLPASASDSA</sequence>
<reference evidence="2" key="1">
    <citation type="journal article" date="2023" name="Commun. Biol.">
        <title>Genome analysis of Parmales, the sister group of diatoms, reveals the evolutionary specialization of diatoms from phago-mixotrophs to photoautotrophs.</title>
        <authorList>
            <person name="Ban H."/>
            <person name="Sato S."/>
            <person name="Yoshikawa S."/>
            <person name="Yamada K."/>
            <person name="Nakamura Y."/>
            <person name="Ichinomiya M."/>
            <person name="Sato N."/>
            <person name="Blanc-Mathieu R."/>
            <person name="Endo H."/>
            <person name="Kuwata A."/>
            <person name="Ogata H."/>
        </authorList>
    </citation>
    <scope>NUCLEOTIDE SEQUENCE [LARGE SCALE GENOMIC DNA]</scope>
</reference>